<dbReference type="GO" id="GO:0005829">
    <property type="term" value="C:cytosol"/>
    <property type="evidence" value="ECO:0007669"/>
    <property type="project" value="TreeGrafter"/>
</dbReference>
<dbReference type="GO" id="GO:0034237">
    <property type="term" value="F:protein kinase A regulatory subunit binding"/>
    <property type="evidence" value="ECO:0007669"/>
    <property type="project" value="TreeGrafter"/>
</dbReference>
<dbReference type="OrthoDB" id="277832at2759"/>
<gene>
    <name evidence="3" type="ORF">KIL84_011775</name>
</gene>
<accession>A0A9D3XEW0</accession>
<comment type="caution">
    <text evidence="3">The sequence shown here is derived from an EMBL/GenBank/DDBJ whole genome shotgun (WGS) entry which is preliminary data.</text>
</comment>
<dbReference type="PANTHER" id="PTHR15934">
    <property type="entry name" value="RNA 2',3'-CYCLIC PHOSPHODIESTERASE"/>
    <property type="match status" value="1"/>
</dbReference>
<dbReference type="AlphaFoldDB" id="A0A9D3XEW0"/>
<dbReference type="Proteomes" id="UP000827986">
    <property type="component" value="Unassembled WGS sequence"/>
</dbReference>
<sequence length="739" mass="82988">MAMFVCPTGVMDRNVHVSAKTSYSENTAPLPAVNHLRSEECILMAELPFLKADIREIFEIPLKNDFKPRKRRRQFWRRSQLWRRKLWCRRPKVMEQQQQGREENQEVTQEQNPANKGPKVIVQVQPQGQGGVVPQVTVQVQQQGQGWEAPQVTVQVQPQQKGPGWEAPGVTVQVQQQGQGGASLQVTVEVQPQQMGPGWEAPGVTVQVQQQGQGGASLQVTVEVQPQRGHDREGSRVTQTQHQGQDEEGSKTMEQQLNQDERESQVMAKDEREPKELELEGNQGQDKEGTEAIEQQQDQSQDKERSKAMEQQLNLDERESKVRVEDERAPKELELEGKHGQNKKGTEVLEQQQDHSQDEEGSKAVDPQKPSQEEEGLKTMEMEEQQDQGQDKQTMYKKHLREMPNYFVSIPITNDQILDKIEDVQELIFTKEPDLLRALIPVQTMHLTIIVAHLRTEEDVKKAVVALEQSKAKVEAILQGKLFNMTFHGIGQFNNQVIYVKMSDDEQQMLSKIAEAVEGSFSEMGLDITGSKDFKPHLTFLKLSKAPALRRKGFRKINSDLYKEYEDSPFGTEVFSQIDLCAMHKKKQESGYYHCECSINVGSGSAEENKEQTVKTEYLGGMATEVPPNGAAEVETGDITAGCNCVAKDDDKPSENIADASVTNKETEINEKDVQPEAKDETFTADGEVCSQSAPDLLPVSPDTLKGVDERQEKAKLADGNLQRVEATEVASDQLNITA</sequence>
<proteinExistence type="predicted"/>
<dbReference type="FunFam" id="3.90.1140.10:FF:000025">
    <property type="entry name" value="Uncharacterized protein"/>
    <property type="match status" value="1"/>
</dbReference>
<feature type="compositionally biased region" description="Basic and acidic residues" evidence="1">
    <location>
        <begin position="259"/>
        <end position="278"/>
    </location>
</feature>
<dbReference type="GO" id="GO:0010738">
    <property type="term" value="P:regulation of protein kinase A signaling"/>
    <property type="evidence" value="ECO:0007669"/>
    <property type="project" value="TreeGrafter"/>
</dbReference>
<dbReference type="InterPro" id="IPR009097">
    <property type="entry name" value="Cyclic_Pdiesterase"/>
</dbReference>
<evidence type="ECO:0000313" key="4">
    <source>
        <dbReference type="Proteomes" id="UP000827986"/>
    </source>
</evidence>
<reference evidence="3" key="1">
    <citation type="submission" date="2021-09" db="EMBL/GenBank/DDBJ databases">
        <title>The genome of Mauremys mutica provides insights into the evolution of semi-aquatic lifestyle.</title>
        <authorList>
            <person name="Gong S."/>
            <person name="Gao Y."/>
        </authorList>
    </citation>
    <scope>NUCLEOTIDE SEQUENCE</scope>
    <source>
        <strain evidence="3">MM-2020</strain>
        <tissue evidence="3">Muscle</tissue>
    </source>
</reference>
<feature type="region of interest" description="Disordered" evidence="1">
    <location>
        <begin position="653"/>
        <end position="682"/>
    </location>
</feature>
<dbReference type="Gene3D" id="3.90.1140.10">
    <property type="entry name" value="Cyclic phosphodiesterase"/>
    <property type="match status" value="1"/>
</dbReference>
<name>A0A9D3XEW0_9SAUR</name>
<keyword evidence="4" id="KW-1185">Reference proteome</keyword>
<protein>
    <recommendedName>
        <fullName evidence="2">A-kinase anchor protein 7-like phosphoesterase domain-containing protein</fullName>
    </recommendedName>
</protein>
<dbReference type="Pfam" id="PF10469">
    <property type="entry name" value="AKAP7_NLS"/>
    <property type="match status" value="1"/>
</dbReference>
<feature type="compositionally biased region" description="Basic and acidic residues" evidence="1">
    <location>
        <begin position="371"/>
        <end position="381"/>
    </location>
</feature>
<evidence type="ECO:0000259" key="2">
    <source>
        <dbReference type="Pfam" id="PF10469"/>
    </source>
</evidence>
<feature type="compositionally biased region" description="Basic and acidic residues" evidence="1">
    <location>
        <begin position="315"/>
        <end position="363"/>
    </location>
</feature>
<feature type="region of interest" description="Disordered" evidence="1">
    <location>
        <begin position="94"/>
        <end position="117"/>
    </location>
</feature>
<dbReference type="EMBL" id="JAHDVG010000474">
    <property type="protein sequence ID" value="KAH1178073.1"/>
    <property type="molecule type" value="Genomic_DNA"/>
</dbReference>
<dbReference type="PANTHER" id="PTHR15934:SF4">
    <property type="entry name" value="A-KINASE ANCHOR PROTEIN 7-LIKE PHOSPHOESTERASE DOMAIN-CONTAINING PROTEIN"/>
    <property type="match status" value="1"/>
</dbReference>
<feature type="domain" description="A-kinase anchor protein 7-like phosphoesterase" evidence="2">
    <location>
        <begin position="404"/>
        <end position="600"/>
    </location>
</feature>
<evidence type="ECO:0000256" key="1">
    <source>
        <dbReference type="SAM" id="MobiDB-lite"/>
    </source>
</evidence>
<dbReference type="SUPFAM" id="SSF55144">
    <property type="entry name" value="LigT-like"/>
    <property type="match status" value="1"/>
</dbReference>
<evidence type="ECO:0000313" key="3">
    <source>
        <dbReference type="EMBL" id="KAH1178073.1"/>
    </source>
</evidence>
<organism evidence="3 4">
    <name type="scientific">Mauremys mutica</name>
    <name type="common">yellowpond turtle</name>
    <dbReference type="NCBI Taxonomy" id="74926"/>
    <lineage>
        <taxon>Eukaryota</taxon>
        <taxon>Metazoa</taxon>
        <taxon>Chordata</taxon>
        <taxon>Craniata</taxon>
        <taxon>Vertebrata</taxon>
        <taxon>Euteleostomi</taxon>
        <taxon>Archelosauria</taxon>
        <taxon>Testudinata</taxon>
        <taxon>Testudines</taxon>
        <taxon>Cryptodira</taxon>
        <taxon>Durocryptodira</taxon>
        <taxon>Testudinoidea</taxon>
        <taxon>Geoemydidae</taxon>
        <taxon>Geoemydinae</taxon>
        <taxon>Mauremys</taxon>
    </lineage>
</organism>
<dbReference type="InterPro" id="IPR019510">
    <property type="entry name" value="AKAP7-like_phosphoesterase"/>
</dbReference>
<feature type="region of interest" description="Disordered" evidence="1">
    <location>
        <begin position="208"/>
        <end position="392"/>
    </location>
</feature>
<feature type="compositionally biased region" description="Low complexity" evidence="1">
    <location>
        <begin position="208"/>
        <end position="220"/>
    </location>
</feature>
<dbReference type="InterPro" id="IPR052641">
    <property type="entry name" value="AKAP7_isoform_gamma"/>
</dbReference>
<feature type="compositionally biased region" description="Basic and acidic residues" evidence="1">
    <location>
        <begin position="665"/>
        <end position="682"/>
    </location>
</feature>